<dbReference type="RefSeq" id="WP_194703073.1">
    <property type="nucleotide sequence ID" value="NZ_JADKNH010000011.1"/>
</dbReference>
<reference evidence="2 3" key="1">
    <citation type="submission" date="2020-11" db="EMBL/GenBank/DDBJ databases">
        <title>Fusibacter basophilias sp. nov.</title>
        <authorList>
            <person name="Qiu D."/>
        </authorList>
    </citation>
    <scope>NUCLEOTIDE SEQUENCE [LARGE SCALE GENOMIC DNA]</scope>
    <source>
        <strain evidence="2 3">Q10-2</strain>
    </source>
</reference>
<proteinExistence type="predicted"/>
<keyword evidence="1" id="KW-1133">Transmembrane helix</keyword>
<comment type="caution">
    <text evidence="2">The sequence shown here is derived from an EMBL/GenBank/DDBJ whole genome shotgun (WGS) entry which is preliminary data.</text>
</comment>
<keyword evidence="1" id="KW-0472">Membrane</keyword>
<feature type="transmembrane region" description="Helical" evidence="1">
    <location>
        <begin position="7"/>
        <end position="25"/>
    </location>
</feature>
<gene>
    <name evidence="2" type="ORF">ISU02_17145</name>
</gene>
<keyword evidence="3" id="KW-1185">Reference proteome</keyword>
<dbReference type="Proteomes" id="UP000614200">
    <property type="component" value="Unassembled WGS sequence"/>
</dbReference>
<keyword evidence="1" id="KW-0812">Transmembrane</keyword>
<name>A0ABR9ZY77_9FIRM</name>
<feature type="transmembrane region" description="Helical" evidence="1">
    <location>
        <begin position="72"/>
        <end position="94"/>
    </location>
</feature>
<protein>
    <recommendedName>
        <fullName evidence="4">DUF5673 domain-containing protein</fullName>
    </recommendedName>
</protein>
<organism evidence="2 3">
    <name type="scientific">Fusibacter ferrireducens</name>
    <dbReference type="NCBI Taxonomy" id="2785058"/>
    <lineage>
        <taxon>Bacteria</taxon>
        <taxon>Bacillati</taxon>
        <taxon>Bacillota</taxon>
        <taxon>Clostridia</taxon>
        <taxon>Eubacteriales</taxon>
        <taxon>Eubacteriales Family XII. Incertae Sedis</taxon>
        <taxon>Fusibacter</taxon>
    </lineage>
</organism>
<evidence type="ECO:0000256" key="1">
    <source>
        <dbReference type="SAM" id="Phobius"/>
    </source>
</evidence>
<evidence type="ECO:0008006" key="4">
    <source>
        <dbReference type="Google" id="ProtNLM"/>
    </source>
</evidence>
<dbReference type="EMBL" id="JADKNH010000011">
    <property type="protein sequence ID" value="MBF4694830.1"/>
    <property type="molecule type" value="Genomic_DNA"/>
</dbReference>
<feature type="transmembrane region" description="Helical" evidence="1">
    <location>
        <begin position="46"/>
        <end position="66"/>
    </location>
</feature>
<evidence type="ECO:0000313" key="2">
    <source>
        <dbReference type="EMBL" id="MBF4694830.1"/>
    </source>
</evidence>
<sequence>MGYFYENVQWLYMGLIFYALADLIVETIRLRRCGHLIEAFQIKQEGAWGIVIVNAIVVLLNISLVIKTEMNASLFSLTLIMFSILLISSVRTALRNLKIYEDYLVLPLCICRWEQVISYKWEHIESDRFTPLSIYISGRPKFLYRQGKKKRIKIEEQYISRINTLLREKVSQ</sequence>
<accession>A0ABR9ZY77</accession>
<evidence type="ECO:0000313" key="3">
    <source>
        <dbReference type="Proteomes" id="UP000614200"/>
    </source>
</evidence>